<reference evidence="3 4" key="1">
    <citation type="submission" date="2018-11" db="EMBL/GenBank/DDBJ databases">
        <authorList>
            <consortium name="Pathogen Informatics"/>
        </authorList>
    </citation>
    <scope>NUCLEOTIDE SEQUENCE [LARGE SCALE GENOMIC DNA]</scope>
</reference>
<dbReference type="Proteomes" id="UP000281553">
    <property type="component" value="Unassembled WGS sequence"/>
</dbReference>
<keyword evidence="2" id="KW-0175">Coiled coil</keyword>
<name>A0A3P7MQN1_DIBLA</name>
<dbReference type="OrthoDB" id="21214at2759"/>
<comment type="similarity">
    <text evidence="1">Belongs to the SIKE family.</text>
</comment>
<accession>A0A3P7MQN1</accession>
<proteinExistence type="inferred from homology"/>
<dbReference type="Pfam" id="PF05769">
    <property type="entry name" value="SIKE"/>
    <property type="match status" value="1"/>
</dbReference>
<dbReference type="AlphaFoldDB" id="A0A3P7MQN1"/>
<evidence type="ECO:0000313" key="4">
    <source>
        <dbReference type="Proteomes" id="UP000281553"/>
    </source>
</evidence>
<evidence type="ECO:0000313" key="3">
    <source>
        <dbReference type="EMBL" id="VDN25347.1"/>
    </source>
</evidence>
<keyword evidence="4" id="KW-1185">Reference proteome</keyword>
<sequence>MKSTVDKILKDVQLLSKRMRTREQTADELLNKATELNLQLEAMRQAIACCPTPILIGCFIVLERTRLAFCIAFNAQVELSC</sequence>
<gene>
    <name evidence="3" type="ORF">DILT_LOCUS14601</name>
</gene>
<dbReference type="EMBL" id="UYRU01075018">
    <property type="protein sequence ID" value="VDN25347.1"/>
    <property type="molecule type" value="Genomic_DNA"/>
</dbReference>
<organism evidence="3 4">
    <name type="scientific">Dibothriocephalus latus</name>
    <name type="common">Fish tapeworm</name>
    <name type="synonym">Diphyllobothrium latum</name>
    <dbReference type="NCBI Taxonomy" id="60516"/>
    <lineage>
        <taxon>Eukaryota</taxon>
        <taxon>Metazoa</taxon>
        <taxon>Spiralia</taxon>
        <taxon>Lophotrochozoa</taxon>
        <taxon>Platyhelminthes</taxon>
        <taxon>Cestoda</taxon>
        <taxon>Eucestoda</taxon>
        <taxon>Diphyllobothriidea</taxon>
        <taxon>Diphyllobothriidae</taxon>
        <taxon>Dibothriocephalus</taxon>
    </lineage>
</organism>
<protein>
    <submittedName>
        <fullName evidence="3">Uncharacterized protein</fullName>
    </submittedName>
</protein>
<dbReference type="InterPro" id="IPR008555">
    <property type="entry name" value="SIKE"/>
</dbReference>
<evidence type="ECO:0000256" key="1">
    <source>
        <dbReference type="ARBA" id="ARBA00005537"/>
    </source>
</evidence>
<evidence type="ECO:0000256" key="2">
    <source>
        <dbReference type="ARBA" id="ARBA00023054"/>
    </source>
</evidence>